<comment type="similarity">
    <text evidence="6">Belongs to the Mrp/NBP35 ATP-binding proteins family.</text>
</comment>
<dbReference type="GO" id="GO:0051539">
    <property type="term" value="F:4 iron, 4 sulfur cluster binding"/>
    <property type="evidence" value="ECO:0007669"/>
    <property type="project" value="TreeGrafter"/>
</dbReference>
<dbReference type="InterPro" id="IPR044304">
    <property type="entry name" value="NUBPL-like"/>
</dbReference>
<keyword evidence="5 6" id="KW-0411">Iron-sulfur</keyword>
<evidence type="ECO:0000313" key="8">
    <source>
        <dbReference type="Proteomes" id="UP001205063"/>
    </source>
</evidence>
<dbReference type="SUPFAM" id="SSF52540">
    <property type="entry name" value="P-loop containing nucleoside triphosphate hydrolases"/>
    <property type="match status" value="1"/>
</dbReference>
<evidence type="ECO:0000313" key="7">
    <source>
        <dbReference type="EMBL" id="MCQ4948307.1"/>
    </source>
</evidence>
<dbReference type="PANTHER" id="PTHR42961">
    <property type="entry name" value="IRON-SULFUR PROTEIN NUBPL"/>
    <property type="match status" value="1"/>
</dbReference>
<dbReference type="GO" id="GO:0016226">
    <property type="term" value="P:iron-sulfur cluster assembly"/>
    <property type="evidence" value="ECO:0007669"/>
    <property type="project" value="InterPro"/>
</dbReference>
<evidence type="ECO:0000256" key="4">
    <source>
        <dbReference type="ARBA" id="ARBA00023004"/>
    </source>
</evidence>
<dbReference type="InterPro" id="IPR027417">
    <property type="entry name" value="P-loop_NTPase"/>
</dbReference>
<sequence length="283" mass="30004">MAEQCTHDCSSCSQSCSSREQAGPASFLEKPHELSSVKHVVAVASGKGGVGKSFVTSMLAVGLARRGYKTAVLDADITGPSIPKLFGIHEQAQSDGLGIYPALTGQGTQVISINMMLDTETTPVIWRGPVIAGVVKQFWTDVIWRDVDFLFVDMPPGTGDVPLTVFQSLPVDGCLVVSTPQDLVSMIVSKAVNMTSAMHIPVLGLLENMSYLACPDCGKQIELFGHSKAEAVANQFSLPFLGRLPIDPAVAALCDEGRIEEVQLPALDIACDAVEALMGGEEK</sequence>
<dbReference type="PANTHER" id="PTHR42961:SF2">
    <property type="entry name" value="IRON-SULFUR PROTEIN NUBPL"/>
    <property type="match status" value="1"/>
</dbReference>
<evidence type="ECO:0000256" key="6">
    <source>
        <dbReference type="HAMAP-Rule" id="MF_02040"/>
    </source>
</evidence>
<name>A0AAW5K8S5_9FIRM</name>
<keyword evidence="1 6" id="KW-0479">Metal-binding</keyword>
<dbReference type="HAMAP" id="MF_02040">
    <property type="entry name" value="Mrp_NBP35"/>
    <property type="match status" value="1"/>
</dbReference>
<proteinExistence type="inferred from homology"/>
<dbReference type="EMBL" id="JANGAB010000001">
    <property type="protein sequence ID" value="MCQ4948307.1"/>
    <property type="molecule type" value="Genomic_DNA"/>
</dbReference>
<organism evidence="7 8">
    <name type="scientific">Bittarella massiliensis</name>
    <name type="common">ex Durand et al. 2017</name>
    <dbReference type="NCBI Taxonomy" id="1720313"/>
    <lineage>
        <taxon>Bacteria</taxon>
        <taxon>Bacillati</taxon>
        <taxon>Bacillota</taxon>
        <taxon>Clostridia</taxon>
        <taxon>Eubacteriales</taxon>
        <taxon>Oscillospiraceae</taxon>
        <taxon>Bittarella (ex Durand et al. 2017)</taxon>
    </lineage>
</organism>
<comment type="subunit">
    <text evidence="6">Homodimer.</text>
</comment>
<comment type="caution">
    <text evidence="7">The sequence shown here is derived from an EMBL/GenBank/DDBJ whole genome shotgun (WGS) entry which is preliminary data.</text>
</comment>
<keyword evidence="3 6" id="KW-0067">ATP-binding</keyword>
<dbReference type="Pfam" id="PF10609">
    <property type="entry name" value="ParA"/>
    <property type="match status" value="1"/>
</dbReference>
<keyword evidence="4 6" id="KW-0408">Iron</keyword>
<dbReference type="FunFam" id="3.40.50.300:FF:001119">
    <property type="entry name" value="Iron-sulfur cluster carrier protein"/>
    <property type="match status" value="1"/>
</dbReference>
<reference evidence="7" key="1">
    <citation type="submission" date="2022-06" db="EMBL/GenBank/DDBJ databases">
        <title>Isolation of gut microbiota from human fecal samples.</title>
        <authorList>
            <person name="Pamer E.G."/>
            <person name="Barat B."/>
            <person name="Waligurski E."/>
            <person name="Medina S."/>
            <person name="Paddock L."/>
            <person name="Mostad J."/>
        </authorList>
    </citation>
    <scope>NUCLEOTIDE SEQUENCE</scope>
    <source>
        <strain evidence="7">DFI.7.96</strain>
    </source>
</reference>
<dbReference type="RefSeq" id="WP_185915606.1">
    <property type="nucleotide sequence ID" value="NZ_JACMSD010000003.1"/>
</dbReference>
<comment type="function">
    <text evidence="6">Binds and transfers iron-sulfur (Fe-S) clusters to target apoproteins. Can hydrolyze ATP.</text>
</comment>
<evidence type="ECO:0000256" key="1">
    <source>
        <dbReference type="ARBA" id="ARBA00022723"/>
    </source>
</evidence>
<gene>
    <name evidence="7" type="ORF">NE646_01300</name>
</gene>
<accession>A0AAW5K8S5</accession>
<dbReference type="InterPro" id="IPR019591">
    <property type="entry name" value="Mrp/NBP35_ATP-bd"/>
</dbReference>
<evidence type="ECO:0000256" key="2">
    <source>
        <dbReference type="ARBA" id="ARBA00022741"/>
    </source>
</evidence>
<keyword evidence="2 6" id="KW-0547">Nucleotide-binding</keyword>
<feature type="binding site" evidence="6">
    <location>
        <begin position="46"/>
        <end position="53"/>
    </location>
    <ligand>
        <name>ATP</name>
        <dbReference type="ChEBI" id="CHEBI:30616"/>
    </ligand>
</feature>
<protein>
    <recommendedName>
        <fullName evidence="6">Iron-sulfur cluster carrier protein</fullName>
    </recommendedName>
</protein>
<evidence type="ECO:0000256" key="3">
    <source>
        <dbReference type="ARBA" id="ARBA00022840"/>
    </source>
</evidence>
<dbReference type="GO" id="GO:0016887">
    <property type="term" value="F:ATP hydrolysis activity"/>
    <property type="evidence" value="ECO:0007669"/>
    <property type="project" value="UniProtKB-UniRule"/>
</dbReference>
<dbReference type="GO" id="GO:0046872">
    <property type="term" value="F:metal ion binding"/>
    <property type="evidence" value="ECO:0007669"/>
    <property type="project" value="UniProtKB-KW"/>
</dbReference>
<dbReference type="GO" id="GO:0005524">
    <property type="term" value="F:ATP binding"/>
    <property type="evidence" value="ECO:0007669"/>
    <property type="project" value="UniProtKB-UniRule"/>
</dbReference>
<evidence type="ECO:0000256" key="5">
    <source>
        <dbReference type="ARBA" id="ARBA00023014"/>
    </source>
</evidence>
<dbReference type="AlphaFoldDB" id="A0AAW5K8S5"/>
<dbReference type="Gene3D" id="3.40.50.300">
    <property type="entry name" value="P-loop containing nucleotide triphosphate hydrolases"/>
    <property type="match status" value="1"/>
</dbReference>
<dbReference type="GO" id="GO:0140663">
    <property type="term" value="F:ATP-dependent FeS chaperone activity"/>
    <property type="evidence" value="ECO:0007669"/>
    <property type="project" value="InterPro"/>
</dbReference>
<dbReference type="CDD" id="cd02037">
    <property type="entry name" value="Mrp_NBP35"/>
    <property type="match status" value="1"/>
</dbReference>
<keyword evidence="6" id="KW-0378">Hydrolase</keyword>
<dbReference type="Proteomes" id="UP001205063">
    <property type="component" value="Unassembled WGS sequence"/>
</dbReference>
<dbReference type="InterPro" id="IPR033756">
    <property type="entry name" value="YlxH/NBP35"/>
</dbReference>